<dbReference type="NCBIfam" id="TIGR00575">
    <property type="entry name" value="dnlj"/>
    <property type="match status" value="1"/>
</dbReference>
<keyword evidence="7 14" id="KW-0227">DNA damage</keyword>
<dbReference type="HAMAP" id="MF_01588">
    <property type="entry name" value="DNA_ligase_A"/>
    <property type="match status" value="1"/>
</dbReference>
<dbReference type="Gene3D" id="1.10.287.610">
    <property type="entry name" value="Helix hairpin bin"/>
    <property type="match status" value="1"/>
</dbReference>
<dbReference type="InterPro" id="IPR001679">
    <property type="entry name" value="DNA_ligase"/>
</dbReference>
<organism evidence="16 17">
    <name type="scientific">Kordia periserrulae</name>
    <dbReference type="NCBI Taxonomy" id="701523"/>
    <lineage>
        <taxon>Bacteria</taxon>
        <taxon>Pseudomonadati</taxon>
        <taxon>Bacteroidota</taxon>
        <taxon>Flavobacteriia</taxon>
        <taxon>Flavobacteriales</taxon>
        <taxon>Flavobacteriaceae</taxon>
        <taxon>Kordia</taxon>
    </lineage>
</organism>
<dbReference type="InterPro" id="IPR012340">
    <property type="entry name" value="NA-bd_OB-fold"/>
</dbReference>
<dbReference type="SMART" id="SM00278">
    <property type="entry name" value="HhH1"/>
    <property type="match status" value="4"/>
</dbReference>
<evidence type="ECO:0000256" key="2">
    <source>
        <dbReference type="ARBA" id="ARBA00012722"/>
    </source>
</evidence>
<reference evidence="16 17" key="1">
    <citation type="submission" date="2018-04" db="EMBL/GenBank/DDBJ databases">
        <title>Genomic Encyclopedia of Archaeal and Bacterial Type Strains, Phase II (KMG-II): from individual species to whole genera.</title>
        <authorList>
            <person name="Goeker M."/>
        </authorList>
    </citation>
    <scope>NUCLEOTIDE SEQUENCE [LARGE SCALE GENOMIC DNA]</scope>
    <source>
        <strain evidence="16 17">DSM 25731</strain>
    </source>
</reference>
<dbReference type="GO" id="GO:0006260">
    <property type="term" value="P:DNA replication"/>
    <property type="evidence" value="ECO:0007669"/>
    <property type="project" value="UniProtKB-KW"/>
</dbReference>
<dbReference type="AlphaFoldDB" id="A0A2T6BUM5"/>
<dbReference type="InterPro" id="IPR003583">
    <property type="entry name" value="Hlx-hairpin-Hlx_DNA-bd_motif"/>
</dbReference>
<evidence type="ECO:0000256" key="5">
    <source>
        <dbReference type="ARBA" id="ARBA00022705"/>
    </source>
</evidence>
<name>A0A2T6BUM5_9FLAO</name>
<protein>
    <recommendedName>
        <fullName evidence="3 14">DNA ligase</fullName>
        <ecNumber evidence="2 14">6.5.1.2</ecNumber>
    </recommendedName>
    <alternativeName>
        <fullName evidence="14">Polydeoxyribonucleotide synthase [NAD(+)]</fullName>
    </alternativeName>
</protein>
<evidence type="ECO:0000313" key="16">
    <source>
        <dbReference type="EMBL" id="PTX59746.1"/>
    </source>
</evidence>
<dbReference type="PANTHER" id="PTHR23389:SF9">
    <property type="entry name" value="DNA LIGASE"/>
    <property type="match status" value="1"/>
</dbReference>
<keyword evidence="17" id="KW-1185">Reference proteome</keyword>
<comment type="caution">
    <text evidence="16">The sequence shown here is derived from an EMBL/GenBank/DDBJ whole genome shotgun (WGS) entry which is preliminary data.</text>
</comment>
<feature type="binding site" evidence="14">
    <location>
        <position position="404"/>
    </location>
    <ligand>
        <name>Zn(2+)</name>
        <dbReference type="ChEBI" id="CHEBI:29105"/>
    </ligand>
</feature>
<evidence type="ECO:0000256" key="6">
    <source>
        <dbReference type="ARBA" id="ARBA00022723"/>
    </source>
</evidence>
<feature type="binding site" evidence="14">
    <location>
        <position position="407"/>
    </location>
    <ligand>
        <name>Zn(2+)</name>
        <dbReference type="ChEBI" id="CHEBI:29105"/>
    </ligand>
</feature>
<feature type="binding site" evidence="14">
    <location>
        <position position="286"/>
    </location>
    <ligand>
        <name>NAD(+)</name>
        <dbReference type="ChEBI" id="CHEBI:57540"/>
    </ligand>
</feature>
<evidence type="ECO:0000256" key="3">
    <source>
        <dbReference type="ARBA" id="ARBA00013308"/>
    </source>
</evidence>
<keyword evidence="8 14" id="KW-0862">Zinc</keyword>
<dbReference type="GO" id="GO:0003677">
    <property type="term" value="F:DNA binding"/>
    <property type="evidence" value="ECO:0007669"/>
    <property type="project" value="InterPro"/>
</dbReference>
<dbReference type="InterPro" id="IPR013839">
    <property type="entry name" value="DNAligase_adenylation"/>
</dbReference>
<dbReference type="Pfam" id="PF03120">
    <property type="entry name" value="OB_DNA_ligase"/>
    <property type="match status" value="1"/>
</dbReference>
<dbReference type="GO" id="GO:0006281">
    <property type="term" value="P:DNA repair"/>
    <property type="evidence" value="ECO:0007669"/>
    <property type="project" value="UniProtKB-KW"/>
</dbReference>
<dbReference type="GO" id="GO:0003911">
    <property type="term" value="F:DNA ligase (NAD+) activity"/>
    <property type="evidence" value="ECO:0007669"/>
    <property type="project" value="UniProtKB-UniRule"/>
</dbReference>
<evidence type="ECO:0000313" key="17">
    <source>
        <dbReference type="Proteomes" id="UP000244090"/>
    </source>
</evidence>
<dbReference type="InterPro" id="IPR036420">
    <property type="entry name" value="BRCT_dom_sf"/>
</dbReference>
<dbReference type="CDD" id="cd00114">
    <property type="entry name" value="LIGANc"/>
    <property type="match status" value="1"/>
</dbReference>
<evidence type="ECO:0000259" key="15">
    <source>
        <dbReference type="PROSITE" id="PS50172"/>
    </source>
</evidence>
<feature type="binding site" evidence="14">
    <location>
        <position position="310"/>
    </location>
    <ligand>
        <name>NAD(+)</name>
        <dbReference type="ChEBI" id="CHEBI:57540"/>
    </ligand>
</feature>
<feature type="binding site" evidence="14">
    <location>
        <position position="428"/>
    </location>
    <ligand>
        <name>Zn(2+)</name>
        <dbReference type="ChEBI" id="CHEBI:29105"/>
    </ligand>
</feature>
<dbReference type="OrthoDB" id="9759736at2"/>
<dbReference type="Gene3D" id="6.20.10.30">
    <property type="match status" value="1"/>
</dbReference>
<evidence type="ECO:0000256" key="7">
    <source>
        <dbReference type="ARBA" id="ARBA00022763"/>
    </source>
</evidence>
<dbReference type="GO" id="GO:0046872">
    <property type="term" value="F:metal ion binding"/>
    <property type="evidence" value="ECO:0007669"/>
    <property type="project" value="UniProtKB-KW"/>
</dbReference>
<dbReference type="GO" id="GO:0005829">
    <property type="term" value="C:cytosol"/>
    <property type="evidence" value="ECO:0007669"/>
    <property type="project" value="TreeGrafter"/>
</dbReference>
<keyword evidence="11 14" id="KW-0234">DNA repair</keyword>
<dbReference type="InterPro" id="IPR004150">
    <property type="entry name" value="NAD_DNA_ligase_OB"/>
</dbReference>
<dbReference type="Gene3D" id="3.30.470.30">
    <property type="entry name" value="DNA ligase/mRNA capping enzyme"/>
    <property type="match status" value="1"/>
</dbReference>
<feature type="binding site" evidence="14">
    <location>
        <begin position="32"/>
        <end position="36"/>
    </location>
    <ligand>
        <name>NAD(+)</name>
        <dbReference type="ChEBI" id="CHEBI:57540"/>
    </ligand>
</feature>
<dbReference type="Pfam" id="PF12826">
    <property type="entry name" value="HHH_2"/>
    <property type="match status" value="1"/>
</dbReference>
<dbReference type="Gene3D" id="3.40.50.10190">
    <property type="entry name" value="BRCT domain"/>
    <property type="match status" value="1"/>
</dbReference>
<keyword evidence="14" id="KW-0464">Manganese</keyword>
<comment type="function">
    <text evidence="1 14">DNA ligase that catalyzes the formation of phosphodiester linkages between 5'-phosphoryl and 3'-hydroxyl groups in double-stranded DNA using NAD as a coenzyme and as the energy source for the reaction. It is essential for DNA replication and repair of damaged DNA.</text>
</comment>
<sequence>MSNIQEKLNALRDELREHNYNYYILDNATISDYEFDMKLKELQELEAKHPEFYDPNSPTLRVGGQITKNFNTVTHEYRMYSLDNSYSKEDLLDWEKRIHKILGVETVEYTCELKYDGASMNLTYENGVLVRAVTRGDGFQGDEVTNNIKTINTVPLRLKGDYPPKFDIRGEIILPLDGFKKMNEERVANGEEPYMNPRNTASGSLKLQDSSEVAKRPLECLLYSLKGEKLPIATQFESLQKAREWGFKVPSVAKVAKSVDEILEFVNHWENHRHELEYEIDGVVIKVNNLQYQDELGYTSKAPRWAMAYKFKAEQATTILNEITYQVGRTGAITPVANLEPVLLAGTTVKRASLHNADQIAKLDIRERDTVFVEKGGEIIPKIVGVNFDLRPADSTETVYATHCPECNTPLERKEGEAQHYCPNATGCTPQIVGRIQHFISRKAMDIDGLGGETVALLVKEGLITNYADLYELTKEQIIPLERMAEKSAENLVNGIEASKNIPFERVLYALGIRYVGETVAKKLAKHYKSIEALINASSDDLVAVDEIGVKIAESVAQFFAEDTNLQLIERLKAHGVQLEFSAAQLEGLTDTLAGQSFVVSGVFEKVSRNELKKLIENNGGKVASSISSKTSYVVAGDKMGPSKREKAEKLNITILTEDEFLSMIQ</sequence>
<evidence type="ECO:0000256" key="4">
    <source>
        <dbReference type="ARBA" id="ARBA00022598"/>
    </source>
</evidence>
<feature type="binding site" evidence="14">
    <location>
        <position position="422"/>
    </location>
    <ligand>
        <name>Zn(2+)</name>
        <dbReference type="ChEBI" id="CHEBI:29105"/>
    </ligand>
</feature>
<dbReference type="SMART" id="SM00532">
    <property type="entry name" value="LIGANc"/>
    <property type="match status" value="1"/>
</dbReference>
<dbReference type="Proteomes" id="UP000244090">
    <property type="component" value="Unassembled WGS sequence"/>
</dbReference>
<dbReference type="FunFam" id="1.10.150.20:FF:000007">
    <property type="entry name" value="DNA ligase"/>
    <property type="match status" value="1"/>
</dbReference>
<evidence type="ECO:0000256" key="10">
    <source>
        <dbReference type="ARBA" id="ARBA00023027"/>
    </source>
</evidence>
<dbReference type="CDD" id="cd17748">
    <property type="entry name" value="BRCT_DNA_ligase_like"/>
    <property type="match status" value="1"/>
</dbReference>
<dbReference type="Gene3D" id="1.10.150.20">
    <property type="entry name" value="5' to 3' exonuclease, C-terminal subdomain"/>
    <property type="match status" value="2"/>
</dbReference>
<feature type="binding site" evidence="14">
    <location>
        <position position="112"/>
    </location>
    <ligand>
        <name>NAD(+)</name>
        <dbReference type="ChEBI" id="CHEBI:57540"/>
    </ligand>
</feature>
<dbReference type="EC" id="6.5.1.2" evidence="2 14"/>
<feature type="binding site" evidence="14">
    <location>
        <position position="171"/>
    </location>
    <ligand>
        <name>NAD(+)</name>
        <dbReference type="ChEBI" id="CHEBI:57540"/>
    </ligand>
</feature>
<dbReference type="Pfam" id="PF01653">
    <property type="entry name" value="DNA_ligase_aden"/>
    <property type="match status" value="1"/>
</dbReference>
<dbReference type="NCBIfam" id="NF005932">
    <property type="entry name" value="PRK07956.1"/>
    <property type="match status" value="1"/>
</dbReference>
<dbReference type="InterPro" id="IPR033136">
    <property type="entry name" value="DNA_ligase_CS"/>
</dbReference>
<comment type="similarity">
    <text evidence="13 14">Belongs to the NAD-dependent DNA ligase family. LigA subfamily.</text>
</comment>
<feature type="domain" description="BRCT" evidence="15">
    <location>
        <begin position="588"/>
        <end position="666"/>
    </location>
</feature>
<evidence type="ECO:0000256" key="13">
    <source>
        <dbReference type="ARBA" id="ARBA00060881"/>
    </source>
</evidence>
<dbReference type="PROSITE" id="PS01056">
    <property type="entry name" value="DNA_LIGASE_N2"/>
    <property type="match status" value="1"/>
</dbReference>
<dbReference type="Gene3D" id="2.40.50.140">
    <property type="entry name" value="Nucleic acid-binding proteins"/>
    <property type="match status" value="1"/>
</dbReference>
<dbReference type="InterPro" id="IPR001357">
    <property type="entry name" value="BRCT_dom"/>
</dbReference>
<feature type="binding site" evidence="14">
    <location>
        <begin position="81"/>
        <end position="82"/>
    </location>
    <ligand>
        <name>NAD(+)</name>
        <dbReference type="ChEBI" id="CHEBI:57540"/>
    </ligand>
</feature>
<dbReference type="PANTHER" id="PTHR23389">
    <property type="entry name" value="CHROMOSOME TRANSMISSION FIDELITY FACTOR 18"/>
    <property type="match status" value="1"/>
</dbReference>
<dbReference type="SMART" id="SM00292">
    <property type="entry name" value="BRCT"/>
    <property type="match status" value="1"/>
</dbReference>
<feature type="binding site" evidence="14">
    <location>
        <position position="135"/>
    </location>
    <ligand>
        <name>NAD(+)</name>
        <dbReference type="ChEBI" id="CHEBI:57540"/>
    </ligand>
</feature>
<gene>
    <name evidence="14" type="primary">ligA</name>
    <name evidence="16" type="ORF">C8N46_10856</name>
</gene>
<proteinExistence type="inferred from homology"/>
<dbReference type="FunFam" id="3.30.470.30:FF:000001">
    <property type="entry name" value="DNA ligase"/>
    <property type="match status" value="1"/>
</dbReference>
<evidence type="ECO:0000256" key="14">
    <source>
        <dbReference type="HAMAP-Rule" id="MF_01588"/>
    </source>
</evidence>
<feature type="active site" description="N6-AMP-lysine intermediate" evidence="14">
    <location>
        <position position="114"/>
    </location>
</feature>
<evidence type="ECO:0000256" key="8">
    <source>
        <dbReference type="ARBA" id="ARBA00022833"/>
    </source>
</evidence>
<dbReference type="InterPro" id="IPR004149">
    <property type="entry name" value="Znf_DNAligase_C4"/>
</dbReference>
<evidence type="ECO:0000256" key="11">
    <source>
        <dbReference type="ARBA" id="ARBA00023204"/>
    </source>
</evidence>
<dbReference type="Pfam" id="PF03119">
    <property type="entry name" value="DNA_ligase_ZBD"/>
    <property type="match status" value="1"/>
</dbReference>
<evidence type="ECO:0000256" key="9">
    <source>
        <dbReference type="ARBA" id="ARBA00022842"/>
    </source>
</evidence>
<keyword evidence="5 14" id="KW-0235">DNA replication</keyword>
<dbReference type="SUPFAM" id="SSF47781">
    <property type="entry name" value="RuvA domain 2-like"/>
    <property type="match status" value="1"/>
</dbReference>
<dbReference type="SUPFAM" id="SSF56091">
    <property type="entry name" value="DNA ligase/mRNA capping enzyme, catalytic domain"/>
    <property type="match status" value="1"/>
</dbReference>
<comment type="cofactor">
    <cofactor evidence="14">
        <name>Mg(2+)</name>
        <dbReference type="ChEBI" id="CHEBI:18420"/>
    </cofactor>
    <cofactor evidence="14">
        <name>Mn(2+)</name>
        <dbReference type="ChEBI" id="CHEBI:29035"/>
    </cofactor>
</comment>
<dbReference type="SUPFAM" id="SSF50249">
    <property type="entry name" value="Nucleic acid-binding proteins"/>
    <property type="match status" value="1"/>
</dbReference>
<dbReference type="InterPro" id="IPR013840">
    <property type="entry name" value="DNAligase_N"/>
</dbReference>
<dbReference type="EMBL" id="QBKT01000008">
    <property type="protein sequence ID" value="PTX59746.1"/>
    <property type="molecule type" value="Genomic_DNA"/>
</dbReference>
<dbReference type="PIRSF" id="PIRSF001604">
    <property type="entry name" value="LigA"/>
    <property type="match status" value="1"/>
</dbReference>
<dbReference type="Pfam" id="PF00533">
    <property type="entry name" value="BRCT"/>
    <property type="match status" value="1"/>
</dbReference>
<evidence type="ECO:0000256" key="1">
    <source>
        <dbReference type="ARBA" id="ARBA00004067"/>
    </source>
</evidence>
<dbReference type="SUPFAM" id="SSF52113">
    <property type="entry name" value="BRCT domain"/>
    <property type="match status" value="1"/>
</dbReference>
<dbReference type="RefSeq" id="WP_108115902.1">
    <property type="nucleotide sequence ID" value="NZ_QBKT01000008.1"/>
</dbReference>
<dbReference type="FunFam" id="1.10.287.610:FF:000002">
    <property type="entry name" value="DNA ligase"/>
    <property type="match status" value="1"/>
</dbReference>
<keyword evidence="9 14" id="KW-0460">Magnesium</keyword>
<dbReference type="InterPro" id="IPR041663">
    <property type="entry name" value="DisA/LigA_HHH"/>
</dbReference>
<keyword evidence="4 14" id="KW-0436">Ligase</keyword>
<comment type="catalytic activity">
    <reaction evidence="12 14">
        <text>NAD(+) + (deoxyribonucleotide)n-3'-hydroxyl + 5'-phospho-(deoxyribonucleotide)m = (deoxyribonucleotide)n+m + AMP + beta-nicotinamide D-nucleotide.</text>
        <dbReference type="EC" id="6.5.1.2"/>
    </reaction>
</comment>
<dbReference type="InterPro" id="IPR010994">
    <property type="entry name" value="RuvA_2-like"/>
</dbReference>
<accession>A0A2T6BUM5</accession>
<keyword evidence="6 14" id="KW-0479">Metal-binding</keyword>
<dbReference type="FunFam" id="1.10.150.20:FF:000006">
    <property type="entry name" value="DNA ligase"/>
    <property type="match status" value="1"/>
</dbReference>
<keyword evidence="10 14" id="KW-0520">NAD</keyword>
<evidence type="ECO:0000256" key="12">
    <source>
        <dbReference type="ARBA" id="ARBA00034005"/>
    </source>
</evidence>
<dbReference type="PROSITE" id="PS50172">
    <property type="entry name" value="BRCT"/>
    <property type="match status" value="1"/>
</dbReference>
<dbReference type="FunFam" id="2.40.50.140:FF:000012">
    <property type="entry name" value="DNA ligase"/>
    <property type="match status" value="1"/>
</dbReference>